<evidence type="ECO:0000313" key="1">
    <source>
        <dbReference type="EMBL" id="CAB4181037.1"/>
    </source>
</evidence>
<sequence>MAATTLVTGGTYLLELSTGYDSSAFYLDESTLNGTAVLDGDGTDYVDITPVVQNIGISRGRHKPLDVFGPGTMSVSISVPNTNRAYDPLNTSSAYYNQLTEQPGLAPLRQIRLSRNGEYLFTGRVTTYNQQYNMGGLTSYQIFAADDIYVLSQGSLPSTATSSQTSSARITAVLTAAAYTGTTSLTASPTATLGAYTIASGTNVNAYLNRIQQAEQGRIFCSRTNVLTAQPRIGTTLAAPTVTFNDTNTATPYDNIVVEFDQQSVINNSNITIESGGTLQNASDADSISQYFKQTEAITDSLLSSDAQAATLASYLLYPIPKPRFTNVSTTFASLTDAQKTALAPIEIGQTITITKSFTSGTPTAVTQDLSVEGIDHVIDMNTGHRMSLWTSPTVILNDFILDDITFGVLSTTNALA</sequence>
<dbReference type="EMBL" id="LR798368">
    <property type="protein sequence ID" value="CAB5226733.1"/>
    <property type="molecule type" value="Genomic_DNA"/>
</dbReference>
<proteinExistence type="predicted"/>
<reference evidence="3" key="1">
    <citation type="submission" date="2020-05" db="EMBL/GenBank/DDBJ databases">
        <authorList>
            <person name="Chiriac C."/>
            <person name="Salcher M."/>
            <person name="Ghai R."/>
            <person name="Kavagutti S V."/>
        </authorList>
    </citation>
    <scope>NUCLEOTIDE SEQUENCE</scope>
</reference>
<organism evidence="3">
    <name type="scientific">uncultured Caudovirales phage</name>
    <dbReference type="NCBI Taxonomy" id="2100421"/>
    <lineage>
        <taxon>Viruses</taxon>
        <taxon>Duplodnaviria</taxon>
        <taxon>Heunggongvirae</taxon>
        <taxon>Uroviricota</taxon>
        <taxon>Caudoviricetes</taxon>
        <taxon>Peduoviridae</taxon>
        <taxon>Maltschvirus</taxon>
        <taxon>Maltschvirus maltsch</taxon>
    </lineage>
</organism>
<evidence type="ECO:0000313" key="3">
    <source>
        <dbReference type="EMBL" id="CAB4204984.1"/>
    </source>
</evidence>
<gene>
    <name evidence="1" type="ORF">UFOVP1062_12</name>
    <name evidence="2" type="ORF">UFOVP1284_15</name>
    <name evidence="3" type="ORF">UFOVP1404_3</name>
    <name evidence="4" type="ORF">UFOVP1512_14</name>
</gene>
<protein>
    <submittedName>
        <fullName evidence="3">Uncharacterized protein</fullName>
    </submittedName>
</protein>
<evidence type="ECO:0000313" key="2">
    <source>
        <dbReference type="EMBL" id="CAB4194768.1"/>
    </source>
</evidence>
<dbReference type="EMBL" id="LR797359">
    <property type="protein sequence ID" value="CAB4204984.1"/>
    <property type="molecule type" value="Genomic_DNA"/>
</dbReference>
<dbReference type="EMBL" id="LR797228">
    <property type="protein sequence ID" value="CAB4194768.1"/>
    <property type="molecule type" value="Genomic_DNA"/>
</dbReference>
<name>A0A6J5S8A5_9CAUD</name>
<accession>A0A6J5S8A5</accession>
<dbReference type="EMBL" id="LR797008">
    <property type="protein sequence ID" value="CAB4181037.1"/>
    <property type="molecule type" value="Genomic_DNA"/>
</dbReference>
<evidence type="ECO:0000313" key="4">
    <source>
        <dbReference type="EMBL" id="CAB5226733.1"/>
    </source>
</evidence>